<feature type="transmembrane region" description="Helical" evidence="1">
    <location>
        <begin position="109"/>
        <end position="127"/>
    </location>
</feature>
<accession>A0ABW7IVF0</accession>
<keyword evidence="3" id="KW-1185">Reference proteome</keyword>
<dbReference type="RefSeq" id="WP_089137422.1">
    <property type="nucleotide sequence ID" value="NZ_AP018685.1"/>
</dbReference>
<protein>
    <submittedName>
        <fullName evidence="2">DUF2254 domain-containing protein</fullName>
    </submittedName>
</protein>
<name>A0ABW7IVF0_9VIBR</name>
<keyword evidence="1" id="KW-0812">Transmembrane</keyword>
<dbReference type="Pfam" id="PF10011">
    <property type="entry name" value="DUF2254"/>
    <property type="match status" value="1"/>
</dbReference>
<organism evidence="2 3">
    <name type="scientific">Vibrio rumoiensis</name>
    <dbReference type="NCBI Taxonomy" id="76258"/>
    <lineage>
        <taxon>Bacteria</taxon>
        <taxon>Pseudomonadati</taxon>
        <taxon>Pseudomonadota</taxon>
        <taxon>Gammaproteobacteria</taxon>
        <taxon>Vibrionales</taxon>
        <taxon>Vibrionaceae</taxon>
        <taxon>Vibrio</taxon>
    </lineage>
</organism>
<comment type="caution">
    <text evidence="2">The sequence shown here is derived from an EMBL/GenBank/DDBJ whole genome shotgun (WGS) entry which is preliminary data.</text>
</comment>
<feature type="transmembrane region" description="Helical" evidence="1">
    <location>
        <begin position="133"/>
        <end position="159"/>
    </location>
</feature>
<feature type="transmembrane region" description="Helical" evidence="1">
    <location>
        <begin position="21"/>
        <end position="39"/>
    </location>
</feature>
<evidence type="ECO:0000313" key="3">
    <source>
        <dbReference type="Proteomes" id="UP001607151"/>
    </source>
</evidence>
<sequence>MAASYSRDHLRFLYNRLKDKLWVKPLWMCCCSILAVFVAKFADHYEADLFVPPISTDSIVALLEIMSSSMLMIATFSVGSMVAAYASASTSATPRAFSVVVSDDVSKNALSRFIGSFIFSIVALTAIKNDVFQIAGLFVLFILTSLVFALVILTFIRWVDRLARLGRIGNTVDRVEHVVMQSLIRLRNRPNRSGAPCVDVGQGEAVVATSVGYIQHIDISRLHHWAEGNDAVVVLAVLPGEFVAPGTVIANVISEKSEQEFDYKSVLAAYQIGADRFFDDDPRFGLIVLSEIAGKALSPAVNDPGSAIKVIGSLVRLFVCWSEPVPEEDEQQSYYDRVQVPEVSVEGMFDDAFTVIARDGAGCVEVVTHLQKALTALCMVGDEKMKAAAKRHAELSLKRSQLALSLDEDLQAVRTSSMLKD</sequence>
<reference evidence="2 3" key="1">
    <citation type="submission" date="2024-10" db="EMBL/GenBank/DDBJ databases">
        <authorList>
            <person name="Yibar A."/>
            <person name="Saticioglu I.B."/>
            <person name="Duman M."/>
            <person name="Ajmi N."/>
            <person name="Gurler F."/>
            <person name="Ay H."/>
            <person name="Onuk E."/>
            <person name="Guler S."/>
            <person name="Romalde J.L."/>
        </authorList>
    </citation>
    <scope>NUCLEOTIDE SEQUENCE [LARGE SCALE GENOMIC DNA]</scope>
    <source>
        <strain evidence="2 3">14-MA-B</strain>
    </source>
</reference>
<evidence type="ECO:0000313" key="2">
    <source>
        <dbReference type="EMBL" id="MFH0265630.1"/>
    </source>
</evidence>
<dbReference type="InterPro" id="IPR018723">
    <property type="entry name" value="DUF2254_membrane"/>
</dbReference>
<feature type="transmembrane region" description="Helical" evidence="1">
    <location>
        <begin position="59"/>
        <end position="88"/>
    </location>
</feature>
<dbReference type="Proteomes" id="UP001607151">
    <property type="component" value="Unassembled WGS sequence"/>
</dbReference>
<proteinExistence type="predicted"/>
<keyword evidence="1" id="KW-1133">Transmembrane helix</keyword>
<gene>
    <name evidence="2" type="ORF">ACGRQ9_09025</name>
</gene>
<evidence type="ECO:0000256" key="1">
    <source>
        <dbReference type="SAM" id="Phobius"/>
    </source>
</evidence>
<keyword evidence="1" id="KW-0472">Membrane</keyword>
<dbReference type="EMBL" id="JBIHSN010000002">
    <property type="protein sequence ID" value="MFH0265630.1"/>
    <property type="molecule type" value="Genomic_DNA"/>
</dbReference>